<dbReference type="EMBL" id="CP007202">
    <property type="protein sequence ID" value="AJR04797.1"/>
    <property type="molecule type" value="Genomic_DNA"/>
</dbReference>
<evidence type="ECO:0000313" key="2">
    <source>
        <dbReference type="EMBL" id="AJR04797.1"/>
    </source>
</evidence>
<proteinExistence type="predicted"/>
<dbReference type="KEGG" id="sze:AW14_04465"/>
<name>A0A0C5WPG1_9FLAO</name>
<protein>
    <submittedName>
        <fullName evidence="1">Uncharacterized protein</fullName>
    </submittedName>
</protein>
<dbReference type="AlphaFoldDB" id="A0A0C5WPG1"/>
<dbReference type="KEGG" id="sze:AW14_05705"/>
<dbReference type="Proteomes" id="UP000032229">
    <property type="component" value="Chromosome"/>
</dbReference>
<organism evidence="1 3">
    <name type="scientific">Siansivirga zeaxanthinifaciens CC-SAMT-1</name>
    <dbReference type="NCBI Taxonomy" id="1454006"/>
    <lineage>
        <taxon>Bacteria</taxon>
        <taxon>Pseudomonadati</taxon>
        <taxon>Bacteroidota</taxon>
        <taxon>Flavobacteriia</taxon>
        <taxon>Flavobacteriales</taxon>
        <taxon>Flavobacteriaceae</taxon>
        <taxon>Siansivirga</taxon>
    </lineage>
</organism>
<accession>A0A0C5WPG1</accession>
<evidence type="ECO:0000313" key="1">
    <source>
        <dbReference type="EMBL" id="AJR04785.1"/>
    </source>
</evidence>
<dbReference type="EMBL" id="CP007202">
    <property type="protein sequence ID" value="AJR04785.1"/>
    <property type="molecule type" value="Genomic_DNA"/>
</dbReference>
<sequence length="61" mass="6903">MTIVALFLSTILEIVNINEATTILNHQNKTPYTEAEIKEIINLLEVLSEMICDNLTKIDTL</sequence>
<gene>
    <name evidence="1" type="ORF">AW14_04465</name>
    <name evidence="2" type="ORF">AW14_05705</name>
</gene>
<dbReference type="HOGENOM" id="CLU_2920254_0_0_10"/>
<keyword evidence="3" id="KW-1185">Reference proteome</keyword>
<reference evidence="1 3" key="1">
    <citation type="submission" date="2014-02" db="EMBL/GenBank/DDBJ databases">
        <authorList>
            <person name="Young C.-C."/>
            <person name="Hameed A."/>
            <person name="Huang H.-C."/>
            <person name="Shahina M."/>
        </authorList>
    </citation>
    <scope>NUCLEOTIDE SEQUENCE [LARGE SCALE GENOMIC DNA]</scope>
    <source>
        <strain evidence="1 3">CC-SAMT-1</strain>
    </source>
</reference>
<dbReference type="STRING" id="1454006.AW14_04465"/>
<evidence type="ECO:0000313" key="3">
    <source>
        <dbReference type="Proteomes" id="UP000032229"/>
    </source>
</evidence>